<keyword evidence="1" id="KW-0472">Membrane</keyword>
<keyword evidence="1" id="KW-0812">Transmembrane</keyword>
<feature type="transmembrane region" description="Helical" evidence="1">
    <location>
        <begin position="29"/>
        <end position="50"/>
    </location>
</feature>
<dbReference type="EMBL" id="JADGJW010000177">
    <property type="protein sequence ID" value="KAJ3222394.1"/>
    <property type="molecule type" value="Genomic_DNA"/>
</dbReference>
<sequence length="902" mass="102536">MVSETDDTEKQFAIKAFEAQSKRKYRIRLLKFCFSFQMFVIFLIMVKAMLSEDLTEFKLATETPTAPIFSITDTTSQNKTLIAAEEKIFVTNESTSNPAVNDKIKYAETKIKNVDVVNDYSFIDTLSTFNFSSLIYDIGLGRAAKEQRIELNEKIFKFLIKEPIVPVNEECHLPEVKVPTKEECMSAGSYVFTGLKNNPSKIGILIQLGFDADTLEIYLHQIYDLIDYFFIIESTTSHLFNQPKPLLWQTLQIQPRFEKFKSKVVNFVLDDADTAKNIGSSSIWALESQQENQRWTKFIQWNEYHKVFGDEDVLGFGDADEIPSRKNVVLLKYCKISKNVKNAIDIVPYSLGDPSFWKLSNAKNYFANGKLPTRMRGTSRNYLLGGAHLSNYLYPPFAMLKLLTCTECTTNDFLRSWSDLIDKKDVAGLEKWFVDYNINSYAYRTIPIENLTAGNKEAVSIPCLFRRKFGNCNCNSLLFPMNSDIEEILTFGGVGVLLSIMGYTVYSHLRTPAAVEDKSLLAKKKKIETVAKTEDVLSIEALAELTKSDNINLMESAVRILLDRAMSEKVLPDIVKACSQKNKKDKMAQMAIATLHQLTKDGLIEIGIIKVLVNVLITDNGEEYEPTDTTKRYVVIALFRLIQGSDKRKLKAMKYGLTEKLMEYLCISPSHNNDLKYWLIELNITALFGEMARKTFGNSNMQKLCLHSLVRLISSMDNSEGSKQLAILFNLNMVPLITCCLRNDDMELVSWAVFLLHEFMIKDVARKEFCESPGLLKILLALLSEDNCIPRVLLRCLKCLGVNNEEYQMEMVKANVVKKTLPFLKNSDEDAQYWALSLLHDLISFSESHKSFLENDGLETLTTICIMGTPNLHVALYIADIFVYICSSPSNHDHVLHSDILG</sequence>
<protein>
    <submittedName>
        <fullName evidence="2">Uncharacterized protein</fullName>
    </submittedName>
</protein>
<proteinExistence type="predicted"/>
<gene>
    <name evidence="2" type="ORF">HK099_002338</name>
</gene>
<dbReference type="Pfam" id="PF04724">
    <property type="entry name" value="Glyco_transf_17"/>
    <property type="match status" value="1"/>
</dbReference>
<dbReference type="PANTHER" id="PTHR12224">
    <property type="entry name" value="BETA-1,4-MANNOSYL-GLYCOPROTEIN BETA-1,4-N-ACETYLGLUCOSAMINYL-TRANSFERASE"/>
    <property type="match status" value="1"/>
</dbReference>
<dbReference type="PANTHER" id="PTHR12224:SF0">
    <property type="entry name" value="BETA-1,4-MANNOSYL-GLYCOPROTEIN 4-BETA-N-ACETYLGLUCOSAMINYLTRANSFERASE"/>
    <property type="match status" value="1"/>
</dbReference>
<dbReference type="InterPro" id="IPR011989">
    <property type="entry name" value="ARM-like"/>
</dbReference>
<accession>A0AAD5XWR1</accession>
<dbReference type="GO" id="GO:0003830">
    <property type="term" value="F:beta-1,4-mannosylglycoprotein 4-beta-N-acetylglucosaminyltransferase activity"/>
    <property type="evidence" value="ECO:0007669"/>
    <property type="project" value="InterPro"/>
</dbReference>
<reference evidence="2" key="1">
    <citation type="submission" date="2020-05" db="EMBL/GenBank/DDBJ databases">
        <title>Phylogenomic resolution of chytrid fungi.</title>
        <authorList>
            <person name="Stajich J.E."/>
            <person name="Amses K."/>
            <person name="Simmons R."/>
            <person name="Seto K."/>
            <person name="Myers J."/>
            <person name="Bonds A."/>
            <person name="Quandt C.A."/>
            <person name="Barry K."/>
            <person name="Liu P."/>
            <person name="Grigoriev I."/>
            <person name="Longcore J.E."/>
            <person name="James T.Y."/>
        </authorList>
    </citation>
    <scope>NUCLEOTIDE SEQUENCE</scope>
    <source>
        <strain evidence="2">JEL0476</strain>
    </source>
</reference>
<dbReference type="GO" id="GO:0016020">
    <property type="term" value="C:membrane"/>
    <property type="evidence" value="ECO:0007669"/>
    <property type="project" value="InterPro"/>
</dbReference>
<evidence type="ECO:0000256" key="1">
    <source>
        <dbReference type="SAM" id="Phobius"/>
    </source>
</evidence>
<dbReference type="AlphaFoldDB" id="A0AAD5XWR1"/>
<keyword evidence="1" id="KW-1133">Transmembrane helix</keyword>
<name>A0AAD5XWR1_9FUNG</name>
<dbReference type="InterPro" id="IPR016024">
    <property type="entry name" value="ARM-type_fold"/>
</dbReference>
<keyword evidence="3" id="KW-1185">Reference proteome</keyword>
<dbReference type="InterPro" id="IPR006813">
    <property type="entry name" value="Glyco_trans_17"/>
</dbReference>
<dbReference type="Proteomes" id="UP001211065">
    <property type="component" value="Unassembled WGS sequence"/>
</dbReference>
<organism evidence="2 3">
    <name type="scientific">Clydaea vesicula</name>
    <dbReference type="NCBI Taxonomy" id="447962"/>
    <lineage>
        <taxon>Eukaryota</taxon>
        <taxon>Fungi</taxon>
        <taxon>Fungi incertae sedis</taxon>
        <taxon>Chytridiomycota</taxon>
        <taxon>Chytridiomycota incertae sedis</taxon>
        <taxon>Chytridiomycetes</taxon>
        <taxon>Lobulomycetales</taxon>
        <taxon>Lobulomycetaceae</taxon>
        <taxon>Clydaea</taxon>
    </lineage>
</organism>
<evidence type="ECO:0000313" key="3">
    <source>
        <dbReference type="Proteomes" id="UP001211065"/>
    </source>
</evidence>
<comment type="caution">
    <text evidence="2">The sequence shown here is derived from an EMBL/GenBank/DDBJ whole genome shotgun (WGS) entry which is preliminary data.</text>
</comment>
<dbReference type="SUPFAM" id="SSF48371">
    <property type="entry name" value="ARM repeat"/>
    <property type="match status" value="1"/>
</dbReference>
<dbReference type="Gene3D" id="1.25.10.10">
    <property type="entry name" value="Leucine-rich Repeat Variant"/>
    <property type="match status" value="2"/>
</dbReference>
<evidence type="ECO:0000313" key="2">
    <source>
        <dbReference type="EMBL" id="KAJ3222394.1"/>
    </source>
</evidence>
<dbReference type="GO" id="GO:0006044">
    <property type="term" value="P:N-acetylglucosamine metabolic process"/>
    <property type="evidence" value="ECO:0007669"/>
    <property type="project" value="TreeGrafter"/>
</dbReference>